<organism evidence="1 2">
    <name type="scientific">Puccinia graminis f. sp. tritici</name>
    <dbReference type="NCBI Taxonomy" id="56615"/>
    <lineage>
        <taxon>Eukaryota</taxon>
        <taxon>Fungi</taxon>
        <taxon>Dikarya</taxon>
        <taxon>Basidiomycota</taxon>
        <taxon>Pucciniomycotina</taxon>
        <taxon>Pucciniomycetes</taxon>
        <taxon>Pucciniales</taxon>
        <taxon>Pucciniaceae</taxon>
        <taxon>Puccinia</taxon>
    </lineage>
</organism>
<comment type="caution">
    <text evidence="1">The sequence shown here is derived from an EMBL/GenBank/DDBJ whole genome shotgun (WGS) entry which is preliminary data.</text>
</comment>
<evidence type="ECO:0000313" key="2">
    <source>
        <dbReference type="Proteomes" id="UP000324748"/>
    </source>
</evidence>
<reference evidence="1 2" key="1">
    <citation type="submission" date="2019-05" db="EMBL/GenBank/DDBJ databases">
        <title>Emergence of the Ug99 lineage of the wheat stem rust pathogen through somatic hybridization.</title>
        <authorList>
            <person name="Li F."/>
            <person name="Upadhyaya N.M."/>
            <person name="Sperschneider J."/>
            <person name="Matny O."/>
            <person name="Nguyen-Phuc H."/>
            <person name="Mago R."/>
            <person name="Raley C."/>
            <person name="Miller M.E."/>
            <person name="Silverstein K.A.T."/>
            <person name="Henningsen E."/>
            <person name="Hirsch C.D."/>
            <person name="Visser B."/>
            <person name="Pretorius Z.A."/>
            <person name="Steffenson B.J."/>
            <person name="Schwessinger B."/>
            <person name="Dodds P.N."/>
            <person name="Figueroa M."/>
        </authorList>
    </citation>
    <scope>NUCLEOTIDE SEQUENCE [LARGE SCALE GENOMIC DNA]</scope>
    <source>
        <strain evidence="1">21-0</strain>
    </source>
</reference>
<proteinExistence type="predicted"/>
<keyword evidence="2" id="KW-1185">Reference proteome</keyword>
<name>A0A5B0QJT5_PUCGR</name>
<evidence type="ECO:0000313" key="1">
    <source>
        <dbReference type="EMBL" id="KAA1113551.1"/>
    </source>
</evidence>
<accession>A0A5B0QJT5</accession>
<sequence length="89" mass="9796">MLTWRPTRLVQGVHSSCQTPRPMQMFWSAGGADEETSSPASGFSLALTSYDGRRRIVSINPDSVAGCRSRDVDAWDRNPPWLLSIPCAS</sequence>
<protein>
    <submittedName>
        <fullName evidence="1">Uncharacterized protein</fullName>
    </submittedName>
</protein>
<gene>
    <name evidence="1" type="ORF">PGT21_033426</name>
</gene>
<dbReference type="Proteomes" id="UP000324748">
    <property type="component" value="Unassembled WGS sequence"/>
</dbReference>
<dbReference type="EMBL" id="VSWC01000015">
    <property type="protein sequence ID" value="KAA1113551.1"/>
    <property type="molecule type" value="Genomic_DNA"/>
</dbReference>
<dbReference type="AlphaFoldDB" id="A0A5B0QJT5"/>